<feature type="active site" description="Proton donor; for transglycosylase activity" evidence="26">
    <location>
        <position position="252"/>
    </location>
</feature>
<evidence type="ECO:0000256" key="20">
    <source>
        <dbReference type="ARBA" id="ARBA00032454"/>
    </source>
</evidence>
<evidence type="ECO:0000313" key="33">
    <source>
        <dbReference type="Proteomes" id="UP000242642"/>
    </source>
</evidence>
<keyword evidence="15 25" id="KW-0573">Peptidoglycan synthesis</keyword>
<dbReference type="FunFam" id="3.40.710.10:FF:000006">
    <property type="entry name" value="Penicillin-binding protein 1B"/>
    <property type="match status" value="1"/>
</dbReference>
<dbReference type="Gene3D" id="3.30.2060.10">
    <property type="entry name" value="Penicillin-binding protein 1b domain"/>
    <property type="match status" value="1"/>
</dbReference>
<reference evidence="33" key="1">
    <citation type="submission" date="2016-10" db="EMBL/GenBank/DDBJ databases">
        <authorList>
            <person name="Varghese N."/>
            <person name="Submissions S."/>
        </authorList>
    </citation>
    <scope>NUCLEOTIDE SEQUENCE [LARGE SCALE GENOMIC DNA]</scope>
    <source>
        <strain evidence="33">DSM 18579</strain>
    </source>
</reference>
<dbReference type="GO" id="GO:0008360">
    <property type="term" value="P:regulation of cell shape"/>
    <property type="evidence" value="ECO:0007669"/>
    <property type="project" value="UniProtKB-UniRule"/>
</dbReference>
<dbReference type="InterPro" id="IPR036950">
    <property type="entry name" value="PBP_transglycosylase"/>
</dbReference>
<dbReference type="InterPro" id="IPR001264">
    <property type="entry name" value="Glyco_trans_51"/>
</dbReference>
<evidence type="ECO:0000256" key="10">
    <source>
        <dbReference type="ARBA" id="ARBA00022670"/>
    </source>
</evidence>
<evidence type="ECO:0000313" key="32">
    <source>
        <dbReference type="EMBL" id="SET29682.1"/>
    </source>
</evidence>
<feature type="region of interest" description="Disordered" evidence="27">
    <location>
        <begin position="822"/>
        <end position="846"/>
    </location>
</feature>
<evidence type="ECO:0000256" key="3">
    <source>
        <dbReference type="ARBA" id="ARBA00004752"/>
    </source>
</evidence>
<dbReference type="STRING" id="1123402.SAMN02583745_01917"/>
<evidence type="ECO:0000256" key="9">
    <source>
        <dbReference type="ARBA" id="ARBA00022645"/>
    </source>
</evidence>
<comment type="subcellular location">
    <subcellularLocation>
        <location evidence="2">Cell inner membrane</location>
    </subcellularLocation>
</comment>
<dbReference type="Pfam" id="PF14814">
    <property type="entry name" value="UB2H"/>
    <property type="match status" value="1"/>
</dbReference>
<feature type="active site" description="Acyl-ester intermediate; for transpeptidase activity" evidence="26">
    <location>
        <position position="530"/>
    </location>
</feature>
<dbReference type="Proteomes" id="UP000242642">
    <property type="component" value="Unassembled WGS sequence"/>
</dbReference>
<keyword evidence="14 25" id="KW-0133">Cell shape</keyword>
<evidence type="ECO:0000256" key="22">
    <source>
        <dbReference type="ARBA" id="ARBA00049902"/>
    </source>
</evidence>
<dbReference type="PANTHER" id="PTHR32282:SF11">
    <property type="entry name" value="PENICILLIN-BINDING PROTEIN 1B"/>
    <property type="match status" value="1"/>
</dbReference>
<dbReference type="Pfam" id="PF00905">
    <property type="entry name" value="Transpeptidase"/>
    <property type="match status" value="1"/>
</dbReference>
<evidence type="ECO:0000259" key="31">
    <source>
        <dbReference type="Pfam" id="PF14814"/>
    </source>
</evidence>
<feature type="transmembrane region" description="Helical" evidence="28">
    <location>
        <begin position="83"/>
        <end position="104"/>
    </location>
</feature>
<comment type="catalytic activity">
    <reaction evidence="21">
        <text>Preferential cleavage: (Ac)2-L-Lys-D-Ala-|-D-Ala. Also transpeptidation of peptidyl-alanyl moieties that are N-acyl substituents of D-alanine.</text>
        <dbReference type="EC" id="3.4.16.4"/>
    </reaction>
</comment>
<dbReference type="InterPro" id="IPR011813">
    <property type="entry name" value="PBP_1b"/>
</dbReference>
<feature type="region of interest" description="Disordered" evidence="27">
    <location>
        <begin position="1"/>
        <end position="20"/>
    </location>
</feature>
<gene>
    <name evidence="32" type="ORF">SAMN02583745_01917</name>
</gene>
<evidence type="ECO:0000256" key="23">
    <source>
        <dbReference type="ARBA" id="ARBA00060592"/>
    </source>
</evidence>
<dbReference type="InterPro" id="IPR012338">
    <property type="entry name" value="Beta-lactam/transpept-like"/>
</dbReference>
<keyword evidence="7" id="KW-1003">Cell membrane</keyword>
<dbReference type="FunFam" id="1.10.3810.10:FF:000002">
    <property type="entry name" value="Penicillin-binding protein 1B"/>
    <property type="match status" value="1"/>
</dbReference>
<sequence>MQNSDGRIGRRKNSPKKPALSLLSRIKLLFPKRDTIITETDENKPASEHTETNSNEYDAETFNSDDNPEENKPSLIKRLSKRLMWFSLKAGFAFGSLFALYGVYLDAVIQDKLDGPVWQLPVAVYSRTIDLEPGARYSSKQMIQLLQSMQYRQVTKVIRSGEFSVDTNGNIEVWRREFIFPTGFSNVQKAIVSFNNNQIARIINLETGKPFATLSIDPRLITLLQSPNGEQRLFVERSRFPDTLIDILLAVEDRNFYNHEGVSLYSIGRAIVANAIAKDTVQGASTLTQQTVKNIFLSNERTYTRKFNEAYMAILLDGRYSKDRILELYLNEVYFGQVGDEEIRGFPLASLYYFGRNIDELSVDQQAMLVGMVKGAGIYNPWNKPANTIERRNVVLKVMQNLGYLDQNAYDMYSARPLDVRPRGGVITPQPAFMELVKQDLGLNLDEKSLKLLSGAKIFTTLDPLTQDAAESALQKTVPELREKTKLDDIEAASVVVDRFSGEVRAMVGGSNTQFPGFNRALKARRSIGSLAKPPVYLTALSQPDRFRLNTHLNDAPYTLKLSNGQTWSPNNYDRKFRGSVLLVDALAKSLNIPTVKLGMEVGLEEVITQLQFMGIPDKQLSKVPAILLGALNLTPIQTAQMYQTIASGGQRAQLTSVLYVLDNDNQLLFKKLPQATPALLPEAAYLTLFGMQQVVQQGTGRALLKDFSQYNLAGKTGTTNDLIDSWYVGIDGKEVAIFWVGRDNNKSSKLTGSTGALKVYESYLAHQTPLPLNLVRPSSIAEMNIDSAGNFSCTRSARVIPVWTNQPNILCQQGGSSPYGAYQNNDYNTNDHQFNQPEPTTQPVVDENGNLIIKENQINTPSPNSHLWR</sequence>
<dbReference type="Gene3D" id="3.40.710.10">
    <property type="entry name" value="DD-peptidase/beta-lactamase superfamily"/>
    <property type="match status" value="1"/>
</dbReference>
<evidence type="ECO:0000259" key="30">
    <source>
        <dbReference type="Pfam" id="PF00912"/>
    </source>
</evidence>
<dbReference type="GO" id="GO:0009252">
    <property type="term" value="P:peptidoglycan biosynthetic process"/>
    <property type="evidence" value="ECO:0007669"/>
    <property type="project" value="UniProtKB-UniRule"/>
</dbReference>
<comment type="similarity">
    <text evidence="4 25">In the C-terminal section; belongs to the transpeptidase family.</text>
</comment>
<comment type="pathway">
    <text evidence="3 25">Cell wall biogenesis; peptidoglycan biosynthesis.</text>
</comment>
<evidence type="ECO:0000256" key="14">
    <source>
        <dbReference type="ARBA" id="ARBA00022960"/>
    </source>
</evidence>
<name>A0A1I0DD83_9GAMM</name>
<dbReference type="Pfam" id="PF00912">
    <property type="entry name" value="Transgly"/>
    <property type="match status" value="1"/>
</dbReference>
<keyword evidence="10" id="KW-0645">Protease</keyword>
<feature type="compositionally biased region" description="Basic and acidic residues" evidence="27">
    <location>
        <begin position="37"/>
        <end position="51"/>
    </location>
</feature>
<evidence type="ECO:0000256" key="7">
    <source>
        <dbReference type="ARBA" id="ARBA00022475"/>
    </source>
</evidence>
<evidence type="ECO:0000256" key="13">
    <source>
        <dbReference type="ARBA" id="ARBA00022801"/>
    </source>
</evidence>
<dbReference type="InterPro" id="IPR050396">
    <property type="entry name" value="Glycosyltr_51/Transpeptidase"/>
</dbReference>
<evidence type="ECO:0000256" key="16">
    <source>
        <dbReference type="ARBA" id="ARBA00023136"/>
    </source>
</evidence>
<evidence type="ECO:0000256" key="15">
    <source>
        <dbReference type="ARBA" id="ARBA00022984"/>
    </source>
</evidence>
<dbReference type="GO" id="GO:0008658">
    <property type="term" value="F:penicillin binding"/>
    <property type="evidence" value="ECO:0007669"/>
    <property type="project" value="UniProtKB-UniRule"/>
</dbReference>
<dbReference type="GO" id="GO:0009274">
    <property type="term" value="C:peptidoglycan-based cell wall"/>
    <property type="evidence" value="ECO:0007669"/>
    <property type="project" value="UniProtKB-UniRule"/>
</dbReference>
<evidence type="ECO:0000256" key="19">
    <source>
        <dbReference type="ARBA" id="ARBA00023316"/>
    </source>
</evidence>
<dbReference type="GO" id="GO:0071555">
    <property type="term" value="P:cell wall organization"/>
    <property type="evidence" value="ECO:0007669"/>
    <property type="project" value="UniProtKB-UniRule"/>
</dbReference>
<dbReference type="GO" id="GO:0046677">
    <property type="term" value="P:response to antibiotic"/>
    <property type="evidence" value="ECO:0007669"/>
    <property type="project" value="UniProtKB-UniRule"/>
</dbReference>
<comment type="catalytic activity">
    <reaction evidence="22">
        <text>[GlcNAc-(1-&gt;4)-Mur2Ac(oyl-L-Ala-gamma-D-Glu-L-Lys-D-Ala-D-Ala)](n)-di-trans,octa-cis-undecaprenyl diphosphate + beta-D-GlcNAc-(1-&gt;4)-Mur2Ac(oyl-L-Ala-gamma-D-Glu-L-Lys-D-Ala-D-Ala)-di-trans,octa-cis-undecaprenyl diphosphate = [GlcNAc-(1-&gt;4)-Mur2Ac(oyl-L-Ala-gamma-D-Glu-L-Lys-D-Ala-D-Ala)](n+1)-di-trans,octa-cis-undecaprenyl diphosphate + di-trans,octa-cis-undecaprenyl diphosphate + H(+)</text>
        <dbReference type="Rhea" id="RHEA:23708"/>
        <dbReference type="Rhea" id="RHEA-COMP:9602"/>
        <dbReference type="Rhea" id="RHEA-COMP:9603"/>
        <dbReference type="ChEBI" id="CHEBI:15378"/>
        <dbReference type="ChEBI" id="CHEBI:58405"/>
        <dbReference type="ChEBI" id="CHEBI:60033"/>
        <dbReference type="ChEBI" id="CHEBI:78435"/>
        <dbReference type="EC" id="2.4.99.28"/>
    </reaction>
</comment>
<accession>A0A1I0DD83</accession>
<evidence type="ECO:0000256" key="2">
    <source>
        <dbReference type="ARBA" id="ARBA00004533"/>
    </source>
</evidence>
<evidence type="ECO:0000256" key="4">
    <source>
        <dbReference type="ARBA" id="ARBA00007090"/>
    </source>
</evidence>
<evidence type="ECO:0000256" key="28">
    <source>
        <dbReference type="SAM" id="Phobius"/>
    </source>
</evidence>
<evidence type="ECO:0000256" key="18">
    <source>
        <dbReference type="ARBA" id="ARBA00023268"/>
    </source>
</evidence>
<dbReference type="EMBL" id="FOHV01000015">
    <property type="protein sequence ID" value="SET29682.1"/>
    <property type="molecule type" value="Genomic_DNA"/>
</dbReference>
<organism evidence="32 33">
    <name type="scientific">Thorsellia anophelis DSM 18579</name>
    <dbReference type="NCBI Taxonomy" id="1123402"/>
    <lineage>
        <taxon>Bacteria</taxon>
        <taxon>Pseudomonadati</taxon>
        <taxon>Pseudomonadota</taxon>
        <taxon>Gammaproteobacteria</taxon>
        <taxon>Enterobacterales</taxon>
        <taxon>Thorselliaceae</taxon>
        <taxon>Thorsellia</taxon>
    </lineage>
</organism>
<dbReference type="GO" id="GO:0008955">
    <property type="term" value="F:peptidoglycan glycosyltransferase activity"/>
    <property type="evidence" value="ECO:0007669"/>
    <property type="project" value="UniProtKB-UniRule"/>
</dbReference>
<comment type="pathway">
    <text evidence="23">Glycan biosynthesis.</text>
</comment>
<evidence type="ECO:0000256" key="5">
    <source>
        <dbReference type="ARBA" id="ARBA00007739"/>
    </source>
</evidence>
<keyword evidence="16 28" id="KW-0472">Membrane</keyword>
<dbReference type="GO" id="GO:0006508">
    <property type="term" value="P:proteolysis"/>
    <property type="evidence" value="ECO:0007669"/>
    <property type="project" value="UniProtKB-KW"/>
</dbReference>
<dbReference type="NCBIfam" id="TIGR02071">
    <property type="entry name" value="PBP_1b"/>
    <property type="match status" value="1"/>
</dbReference>
<dbReference type="PIRSF" id="PIRSF002799">
    <property type="entry name" value="PBP_1b"/>
    <property type="match status" value="1"/>
</dbReference>
<keyword evidence="12 25" id="KW-0808">Transferase</keyword>
<evidence type="ECO:0000256" key="6">
    <source>
        <dbReference type="ARBA" id="ARBA00018637"/>
    </source>
</evidence>
<dbReference type="SUPFAM" id="SSF56601">
    <property type="entry name" value="beta-lactamase/transpeptidase-like"/>
    <property type="match status" value="1"/>
</dbReference>
<evidence type="ECO:0000256" key="25">
    <source>
        <dbReference type="PIRNR" id="PIRNR002799"/>
    </source>
</evidence>
<keyword evidence="9" id="KW-0121">Carboxypeptidase</keyword>
<protein>
    <recommendedName>
        <fullName evidence="6 24">Penicillin-binding protein 1B</fullName>
        <shortName evidence="25">PBP-1b</shortName>
        <shortName evidence="25">PBP1b</shortName>
    </recommendedName>
    <alternativeName>
        <fullName evidence="20 25">Murein polymerase</fullName>
    </alternativeName>
</protein>
<dbReference type="Gene3D" id="1.10.3810.10">
    <property type="entry name" value="Biosynthetic peptidoglycan transglycosylase-like"/>
    <property type="match status" value="1"/>
</dbReference>
<comment type="similarity">
    <text evidence="5 25">In the N-terminal section; belongs to the glycosyltransferase 51 family.</text>
</comment>
<dbReference type="SUPFAM" id="SSF53955">
    <property type="entry name" value="Lysozyme-like"/>
    <property type="match status" value="1"/>
</dbReference>
<dbReference type="InterPro" id="IPR001460">
    <property type="entry name" value="PCN-bd_Tpept"/>
</dbReference>
<keyword evidence="17" id="KW-0046">Antibiotic resistance</keyword>
<dbReference type="RefSeq" id="WP_093320259.1">
    <property type="nucleotide sequence ID" value="NZ_FOHV01000015.1"/>
</dbReference>
<feature type="domain" description="Penicillin-binding protein transpeptidase" evidence="29">
    <location>
        <begin position="494"/>
        <end position="732"/>
    </location>
</feature>
<keyword evidence="33" id="KW-1185">Reference proteome</keyword>
<feature type="compositionally biased region" description="Polar residues" evidence="27">
    <location>
        <begin position="52"/>
        <end position="65"/>
    </location>
</feature>
<evidence type="ECO:0000256" key="8">
    <source>
        <dbReference type="ARBA" id="ARBA00022519"/>
    </source>
</evidence>
<keyword evidence="19 25" id="KW-0961">Cell wall biogenesis/degradation</keyword>
<dbReference type="OrthoDB" id="9766909at2"/>
<dbReference type="AlphaFoldDB" id="A0A1I0DD83"/>
<evidence type="ECO:0000256" key="1">
    <source>
        <dbReference type="ARBA" id="ARBA00002624"/>
    </source>
</evidence>
<keyword evidence="18" id="KW-0511">Multifunctional enzyme</keyword>
<keyword evidence="11 25" id="KW-0328">Glycosyltransferase</keyword>
<dbReference type="GO" id="GO:0005886">
    <property type="term" value="C:plasma membrane"/>
    <property type="evidence" value="ECO:0007669"/>
    <property type="project" value="UniProtKB-SubCell"/>
</dbReference>
<proteinExistence type="inferred from homology"/>
<dbReference type="UniPathway" id="UPA00219"/>
<keyword evidence="8" id="KW-0997">Cell inner membrane</keyword>
<evidence type="ECO:0000256" key="17">
    <source>
        <dbReference type="ARBA" id="ARBA00023251"/>
    </source>
</evidence>
<evidence type="ECO:0000256" key="11">
    <source>
        <dbReference type="ARBA" id="ARBA00022676"/>
    </source>
</evidence>
<evidence type="ECO:0000259" key="29">
    <source>
        <dbReference type="Pfam" id="PF00905"/>
    </source>
</evidence>
<keyword evidence="13" id="KW-0378">Hydrolase</keyword>
<keyword evidence="28" id="KW-1133">Transmembrane helix</keyword>
<evidence type="ECO:0000256" key="21">
    <source>
        <dbReference type="ARBA" id="ARBA00034000"/>
    </source>
</evidence>
<feature type="domain" description="Glycosyl transferase family 51" evidence="30">
    <location>
        <begin position="228"/>
        <end position="400"/>
    </location>
</feature>
<evidence type="ECO:0000256" key="24">
    <source>
        <dbReference type="NCBIfam" id="TIGR02071"/>
    </source>
</evidence>
<dbReference type="PANTHER" id="PTHR32282">
    <property type="entry name" value="BINDING PROTEIN TRANSPEPTIDASE, PUTATIVE-RELATED"/>
    <property type="match status" value="1"/>
</dbReference>
<evidence type="ECO:0000256" key="27">
    <source>
        <dbReference type="SAM" id="MobiDB-lite"/>
    </source>
</evidence>
<dbReference type="GO" id="GO:0030288">
    <property type="term" value="C:outer membrane-bounded periplasmic space"/>
    <property type="evidence" value="ECO:0007669"/>
    <property type="project" value="TreeGrafter"/>
</dbReference>
<comment type="function">
    <text evidence="1 25">Cell wall formation. Synthesis of cross-linked peptidoglycan from the lipid intermediates. The enzyme has a penicillin-insensitive transglycosylase N-terminal domain (formation of linear glycan strands) and a penicillin-sensitive transpeptidase C-terminal domain (cross-linking of the peptide subunits).</text>
</comment>
<dbReference type="InterPro" id="IPR023346">
    <property type="entry name" value="Lysozyme-like_dom_sf"/>
</dbReference>
<feature type="compositionally biased region" description="Polar residues" evidence="27">
    <location>
        <begin position="822"/>
        <end position="844"/>
    </location>
</feature>
<feature type="region of interest" description="Disordered" evidence="27">
    <location>
        <begin position="37"/>
        <end position="72"/>
    </location>
</feature>
<dbReference type="InterPro" id="IPR028166">
    <property type="entry name" value="UB2H"/>
</dbReference>
<feature type="domain" description="Bifunctional transglycosylase second" evidence="31">
    <location>
        <begin position="131"/>
        <end position="213"/>
    </location>
</feature>
<dbReference type="GO" id="GO:0009002">
    <property type="term" value="F:serine-type D-Ala-D-Ala carboxypeptidase activity"/>
    <property type="evidence" value="ECO:0007669"/>
    <property type="project" value="UniProtKB-EC"/>
</dbReference>
<keyword evidence="28" id="KW-0812">Transmembrane</keyword>
<dbReference type="NCBIfam" id="NF007061">
    <property type="entry name" value="PRK09506.1"/>
    <property type="match status" value="1"/>
</dbReference>
<evidence type="ECO:0000256" key="26">
    <source>
        <dbReference type="PIRSR" id="PIRSR002799-1"/>
    </source>
</evidence>
<evidence type="ECO:0000256" key="12">
    <source>
        <dbReference type="ARBA" id="ARBA00022679"/>
    </source>
</evidence>